<dbReference type="GO" id="GO:0005524">
    <property type="term" value="F:ATP binding"/>
    <property type="evidence" value="ECO:0007669"/>
    <property type="project" value="InterPro"/>
</dbReference>
<comment type="similarity">
    <text evidence="3">Belongs to the bacterial glucokinase family.</text>
</comment>
<evidence type="ECO:0000313" key="4">
    <source>
        <dbReference type="EMBL" id="CCQ91809.1"/>
    </source>
</evidence>
<dbReference type="EC" id="2.7.1.2" evidence="4"/>
<dbReference type="Proteomes" id="UP000011704">
    <property type="component" value="Unassembled WGS sequence"/>
</dbReference>
<evidence type="ECO:0000313" key="5">
    <source>
        <dbReference type="Proteomes" id="UP000011704"/>
    </source>
</evidence>
<dbReference type="HOGENOM" id="CLU_3111085_0_0_0"/>
<dbReference type="GO" id="GO:0006096">
    <property type="term" value="P:glycolytic process"/>
    <property type="evidence" value="ECO:0007669"/>
    <property type="project" value="InterPro"/>
</dbReference>
<accession>M1Z2U2</accession>
<dbReference type="GO" id="GO:0004340">
    <property type="term" value="F:glucokinase activity"/>
    <property type="evidence" value="ECO:0007669"/>
    <property type="project" value="UniProtKB-EC"/>
</dbReference>
<dbReference type="GO" id="GO:0005536">
    <property type="term" value="F:D-glucose binding"/>
    <property type="evidence" value="ECO:0007669"/>
    <property type="project" value="InterPro"/>
</dbReference>
<comment type="caution">
    <text evidence="4">The sequence shown here is derived from an EMBL/GenBank/DDBJ whole genome shotgun (WGS) entry which is preliminary data.</text>
</comment>
<dbReference type="InterPro" id="IPR003836">
    <property type="entry name" value="Glucokinase"/>
</dbReference>
<dbReference type="EMBL" id="CAQJ01000092">
    <property type="protein sequence ID" value="CCQ91809.1"/>
    <property type="molecule type" value="Genomic_DNA"/>
</dbReference>
<reference evidence="4 5" key="1">
    <citation type="journal article" date="2013" name="Front. Microbiol.">
        <title>The genome of Nitrospina gracilis illuminates the metabolism and evolution of the major marine nitrite oxidizer.</title>
        <authorList>
            <person name="Luecker S."/>
            <person name="Nowka B."/>
            <person name="Rattei T."/>
            <person name="Spieck E."/>
            <person name="and Daims H."/>
        </authorList>
    </citation>
    <scope>NUCLEOTIDE SEQUENCE [LARGE SCALE GENOMIC DNA]</scope>
    <source>
        <strain evidence="4 5">3/211</strain>
    </source>
</reference>
<dbReference type="STRING" id="1266370.NITGR_830004"/>
<dbReference type="InParanoid" id="M1Z2U2"/>
<keyword evidence="1 4" id="KW-0808">Transferase</keyword>
<proteinExistence type="inferred from homology"/>
<dbReference type="AlphaFoldDB" id="M1Z2U2"/>
<name>M1Z2U2_NITG3</name>
<protein>
    <submittedName>
        <fullName evidence="4">Fragment of Glucokinase (Part 2)</fullName>
        <ecNumber evidence="4">2.7.1.2</ecNumber>
    </submittedName>
</protein>
<keyword evidence="2 4" id="KW-0418">Kinase</keyword>
<dbReference type="Pfam" id="PF02685">
    <property type="entry name" value="Glucokinase"/>
    <property type="match status" value="1"/>
</dbReference>
<organism evidence="4 5">
    <name type="scientific">Nitrospina gracilis (strain 3/211)</name>
    <dbReference type="NCBI Taxonomy" id="1266370"/>
    <lineage>
        <taxon>Bacteria</taxon>
        <taxon>Pseudomonadati</taxon>
        <taxon>Nitrospinota/Tectimicrobiota group</taxon>
        <taxon>Nitrospinota</taxon>
        <taxon>Nitrospinia</taxon>
        <taxon>Nitrospinales</taxon>
        <taxon>Nitrospinaceae</taxon>
        <taxon>Nitrospina</taxon>
    </lineage>
</organism>
<evidence type="ECO:0000256" key="3">
    <source>
        <dbReference type="RuleBase" id="RU004046"/>
    </source>
</evidence>
<evidence type="ECO:0000256" key="2">
    <source>
        <dbReference type="ARBA" id="ARBA00022777"/>
    </source>
</evidence>
<keyword evidence="5" id="KW-1185">Reference proteome</keyword>
<gene>
    <name evidence="4" type="primary">glk</name>
    <name evidence="4" type="ORF">NITGR_830004</name>
</gene>
<evidence type="ECO:0000256" key="1">
    <source>
        <dbReference type="ARBA" id="ARBA00022679"/>
    </source>
</evidence>
<feature type="non-terminal residue" evidence="4">
    <location>
        <position position="1"/>
    </location>
</feature>
<sequence>LKSGPFLAAFCDKEKFESWMGAVPVKVITNDRCALRGAANYIIQAGRFLRG</sequence>